<dbReference type="AlphaFoldDB" id="A0A6G1JXN3"/>
<evidence type="ECO:0000313" key="4">
    <source>
        <dbReference type="EMBL" id="KAF2705369.1"/>
    </source>
</evidence>
<evidence type="ECO:0000259" key="3">
    <source>
        <dbReference type="Pfam" id="PF24883"/>
    </source>
</evidence>
<dbReference type="PANTHER" id="PTHR10039:SF16">
    <property type="entry name" value="GPI INOSITOL-DEACYLASE"/>
    <property type="match status" value="1"/>
</dbReference>
<keyword evidence="1" id="KW-0677">Repeat</keyword>
<gene>
    <name evidence="4" type="ORF">K504DRAFT_388446</name>
</gene>
<accession>A0A6G1JXN3</accession>
<name>A0A6G1JXN3_9PLEO</name>
<dbReference type="OrthoDB" id="2944608at2759"/>
<feature type="non-terminal residue" evidence="4">
    <location>
        <position position="370"/>
    </location>
</feature>
<reference evidence="4" key="1">
    <citation type="journal article" date="2020" name="Stud. Mycol.">
        <title>101 Dothideomycetes genomes: a test case for predicting lifestyles and emergence of pathogens.</title>
        <authorList>
            <person name="Haridas S."/>
            <person name="Albert R."/>
            <person name="Binder M."/>
            <person name="Bloem J."/>
            <person name="Labutti K."/>
            <person name="Salamov A."/>
            <person name="Andreopoulos B."/>
            <person name="Baker S."/>
            <person name="Barry K."/>
            <person name="Bills G."/>
            <person name="Bluhm B."/>
            <person name="Cannon C."/>
            <person name="Castanera R."/>
            <person name="Culley D."/>
            <person name="Daum C."/>
            <person name="Ezra D."/>
            <person name="Gonzalez J."/>
            <person name="Henrissat B."/>
            <person name="Kuo A."/>
            <person name="Liang C."/>
            <person name="Lipzen A."/>
            <person name="Lutzoni F."/>
            <person name="Magnuson J."/>
            <person name="Mondo S."/>
            <person name="Nolan M."/>
            <person name="Ohm R."/>
            <person name="Pangilinan J."/>
            <person name="Park H.-J."/>
            <person name="Ramirez L."/>
            <person name="Alfaro M."/>
            <person name="Sun H."/>
            <person name="Tritt A."/>
            <person name="Yoshinaga Y."/>
            <person name="Zwiers L.-H."/>
            <person name="Turgeon B."/>
            <person name="Goodwin S."/>
            <person name="Spatafora J."/>
            <person name="Crous P."/>
            <person name="Grigoriev I."/>
        </authorList>
    </citation>
    <scope>NUCLEOTIDE SEQUENCE</scope>
    <source>
        <strain evidence="4">CBS 279.74</strain>
    </source>
</reference>
<evidence type="ECO:0000256" key="1">
    <source>
        <dbReference type="ARBA" id="ARBA00022737"/>
    </source>
</evidence>
<evidence type="ECO:0000259" key="2">
    <source>
        <dbReference type="Pfam" id="PF22939"/>
    </source>
</evidence>
<dbReference type="EMBL" id="MU005779">
    <property type="protein sequence ID" value="KAF2705369.1"/>
    <property type="molecule type" value="Genomic_DNA"/>
</dbReference>
<dbReference type="Pfam" id="PF22939">
    <property type="entry name" value="WHD_GPIID"/>
    <property type="match status" value="1"/>
</dbReference>
<proteinExistence type="predicted"/>
<evidence type="ECO:0008006" key="6">
    <source>
        <dbReference type="Google" id="ProtNLM"/>
    </source>
</evidence>
<sequence>MIETFEETFVVLDALDECADLDGLFNHITTVTSWGLQAFHCLLTSRIETTLHNTVLPAFHVQLEAKVVNDDIRRYIRQVLETDTAFKRWKGKPQAIKIEDELMKNAAGMFQYAACHLETLKTCPTPRKLNEKLSSMPKTLDETYQRMLEAISPHYVAFARTMLCWLAYARRPLLITEVVDAMAFVQTEDEDVQEVEFDIDSRLADSSDIITICPSLVTFLDDIETNTKQVRLAHNSISDYIVSNRMPDRLASSFKMDLVASHAEIAKGCLAYLLEFESHGPLTSEAISEFPLARYAAVFWTQHARIADEAGESTGRMALTLLLDRREAFENWIRLFDPDVPEEGPDFDEGGRQVKSPLYYASLLGLTNVI</sequence>
<dbReference type="Proteomes" id="UP000799428">
    <property type="component" value="Unassembled WGS sequence"/>
</dbReference>
<feature type="domain" description="Nephrocystin 3-like N-terminal" evidence="3">
    <location>
        <begin position="4"/>
        <end position="46"/>
    </location>
</feature>
<dbReference type="InterPro" id="IPR056884">
    <property type="entry name" value="NPHP3-like_N"/>
</dbReference>
<feature type="domain" description="GPI inositol-deacylase winged helix" evidence="2">
    <location>
        <begin position="156"/>
        <end position="254"/>
    </location>
</feature>
<protein>
    <recommendedName>
        <fullName evidence="6">NACHT domain-containing protein</fullName>
    </recommendedName>
</protein>
<dbReference type="PANTHER" id="PTHR10039">
    <property type="entry name" value="AMELOGENIN"/>
    <property type="match status" value="1"/>
</dbReference>
<dbReference type="InterPro" id="IPR054471">
    <property type="entry name" value="GPIID_WHD"/>
</dbReference>
<keyword evidence="5" id="KW-1185">Reference proteome</keyword>
<organism evidence="4 5">
    <name type="scientific">Pleomassaria siparia CBS 279.74</name>
    <dbReference type="NCBI Taxonomy" id="1314801"/>
    <lineage>
        <taxon>Eukaryota</taxon>
        <taxon>Fungi</taxon>
        <taxon>Dikarya</taxon>
        <taxon>Ascomycota</taxon>
        <taxon>Pezizomycotina</taxon>
        <taxon>Dothideomycetes</taxon>
        <taxon>Pleosporomycetidae</taxon>
        <taxon>Pleosporales</taxon>
        <taxon>Pleomassariaceae</taxon>
        <taxon>Pleomassaria</taxon>
    </lineage>
</organism>
<dbReference type="Pfam" id="PF24883">
    <property type="entry name" value="NPHP3_N"/>
    <property type="match status" value="1"/>
</dbReference>
<evidence type="ECO:0000313" key="5">
    <source>
        <dbReference type="Proteomes" id="UP000799428"/>
    </source>
</evidence>